<dbReference type="EMBL" id="ACJN02000002">
    <property type="protein sequence ID" value="EFI34568.1"/>
    <property type="molecule type" value="Genomic_DNA"/>
</dbReference>
<dbReference type="AlphaFoldDB" id="D6SP92"/>
<dbReference type="eggNOG" id="ENOG5033HZ0">
    <property type="taxonomic scope" value="Bacteria"/>
</dbReference>
<keyword evidence="2" id="KW-1185">Reference proteome</keyword>
<dbReference type="RefSeq" id="WP_008869888.1">
    <property type="nucleotide sequence ID" value="NZ_ACJN02000002.1"/>
</dbReference>
<evidence type="ECO:0000313" key="2">
    <source>
        <dbReference type="Proteomes" id="UP000005496"/>
    </source>
</evidence>
<proteinExistence type="predicted"/>
<evidence type="ECO:0000313" key="1">
    <source>
        <dbReference type="EMBL" id="EFI34568.1"/>
    </source>
</evidence>
<protein>
    <submittedName>
        <fullName evidence="1">Uncharacterized protein</fullName>
    </submittedName>
</protein>
<organism evidence="1 2">
    <name type="scientific">Desulfonatronospira thiodismutans ASO3-1</name>
    <dbReference type="NCBI Taxonomy" id="555779"/>
    <lineage>
        <taxon>Bacteria</taxon>
        <taxon>Pseudomonadati</taxon>
        <taxon>Thermodesulfobacteriota</taxon>
        <taxon>Desulfovibrionia</taxon>
        <taxon>Desulfovibrionales</taxon>
        <taxon>Desulfonatronovibrionaceae</taxon>
        <taxon>Desulfonatronospira</taxon>
    </lineage>
</organism>
<name>D6SP92_9BACT</name>
<dbReference type="OrthoDB" id="5447835at2"/>
<comment type="caution">
    <text evidence="1">The sequence shown here is derived from an EMBL/GenBank/DDBJ whole genome shotgun (WGS) entry which is preliminary data.</text>
</comment>
<accession>D6SP92</accession>
<dbReference type="Proteomes" id="UP000005496">
    <property type="component" value="Unassembled WGS sequence"/>
</dbReference>
<sequence>MHKSWIDAKLPEFVRDVLRDFCQVSKELFNQFDSHDQSGHVSFTFFKELLGEEMSKGQLWRLKDTAHILFRNDQRAGKIGPYLDWCIGYIFHECMKLREDAYQQENYRPWFEARYSNPEITPEEQLISQELINVLDQTGESINREISRIKFILFHCRRLFILYLPAHADNPLLARYLFAQEDLVREVFKSSYPDLITAIYGEKPVKLYELAASSLERGGWKAEAEAARSRVSLDFT</sequence>
<gene>
    <name evidence="1" type="ORF">Dthio_PD1940</name>
</gene>
<reference evidence="1" key="1">
    <citation type="submission" date="2010-05" db="EMBL/GenBank/DDBJ databases">
        <title>The draft genome of Desulfonatronospira thiodismutans ASO3-1.</title>
        <authorList>
            <consortium name="US DOE Joint Genome Institute (JGI-PGF)"/>
            <person name="Lucas S."/>
            <person name="Copeland A."/>
            <person name="Lapidus A."/>
            <person name="Cheng J.-F."/>
            <person name="Bruce D."/>
            <person name="Goodwin L."/>
            <person name="Pitluck S."/>
            <person name="Chertkov O."/>
            <person name="Brettin T."/>
            <person name="Detter J.C."/>
            <person name="Han C."/>
            <person name="Land M.L."/>
            <person name="Hauser L."/>
            <person name="Kyrpides N."/>
            <person name="Mikhailova N."/>
            <person name="Muyzer G."/>
            <person name="Woyke T."/>
        </authorList>
    </citation>
    <scope>NUCLEOTIDE SEQUENCE [LARGE SCALE GENOMIC DNA]</scope>
    <source>
        <strain evidence="1">ASO3-1</strain>
    </source>
</reference>